<keyword evidence="8 10" id="KW-0131">Cell cycle</keyword>
<dbReference type="InterPro" id="IPR007235">
    <property type="entry name" value="Glyco_trans_28_C"/>
</dbReference>
<dbReference type="HAMAP" id="MF_00033">
    <property type="entry name" value="MurG"/>
    <property type="match status" value="1"/>
</dbReference>
<reference evidence="14" key="1">
    <citation type="journal article" date="2019" name="Int. J. Syst. Evol. Microbiol.">
        <title>The Global Catalogue of Microorganisms (GCM) 10K type strain sequencing project: providing services to taxonomists for standard genome sequencing and annotation.</title>
        <authorList>
            <consortium name="The Broad Institute Genomics Platform"/>
            <consortium name="The Broad Institute Genome Sequencing Center for Infectious Disease"/>
            <person name="Wu L."/>
            <person name="Ma J."/>
        </authorList>
    </citation>
    <scope>NUCLEOTIDE SEQUENCE [LARGE SCALE GENOMIC DNA]</scope>
    <source>
        <strain evidence="14">KCTC 23707</strain>
    </source>
</reference>
<dbReference type="CDD" id="cd03785">
    <property type="entry name" value="GT28_MurG"/>
    <property type="match status" value="1"/>
</dbReference>
<dbReference type="RefSeq" id="WP_345099183.1">
    <property type="nucleotide sequence ID" value="NZ_BAABGS010000021.1"/>
</dbReference>
<keyword evidence="14" id="KW-1185">Reference proteome</keyword>
<evidence type="ECO:0000256" key="8">
    <source>
        <dbReference type="ARBA" id="ARBA00023306"/>
    </source>
</evidence>
<comment type="caution">
    <text evidence="10">Lacks conserved residue(s) required for the propagation of feature annotation.</text>
</comment>
<evidence type="ECO:0000313" key="14">
    <source>
        <dbReference type="Proteomes" id="UP001597373"/>
    </source>
</evidence>
<keyword evidence="3 10" id="KW-0328">Glycosyltransferase</keyword>
<dbReference type="Gene3D" id="3.40.50.2000">
    <property type="entry name" value="Glycogen Phosphorylase B"/>
    <property type="match status" value="2"/>
</dbReference>
<dbReference type="EMBL" id="JBHUIR010000038">
    <property type="protein sequence ID" value="MFD2260369.1"/>
    <property type="molecule type" value="Genomic_DNA"/>
</dbReference>
<proteinExistence type="inferred from homology"/>
<evidence type="ECO:0000259" key="12">
    <source>
        <dbReference type="Pfam" id="PF04101"/>
    </source>
</evidence>
<dbReference type="NCBIfam" id="TIGR01133">
    <property type="entry name" value="murG"/>
    <property type="match status" value="1"/>
</dbReference>
<evidence type="ECO:0000256" key="7">
    <source>
        <dbReference type="ARBA" id="ARBA00023136"/>
    </source>
</evidence>
<dbReference type="SUPFAM" id="SSF53756">
    <property type="entry name" value="UDP-Glycosyltransferase/glycogen phosphorylase"/>
    <property type="match status" value="1"/>
</dbReference>
<feature type="domain" description="Glycosyl transferase family 28 C-terminal" evidence="12">
    <location>
        <begin position="186"/>
        <end position="350"/>
    </location>
</feature>
<evidence type="ECO:0000256" key="9">
    <source>
        <dbReference type="ARBA" id="ARBA00023316"/>
    </source>
</evidence>
<evidence type="ECO:0000256" key="5">
    <source>
        <dbReference type="ARBA" id="ARBA00022960"/>
    </source>
</evidence>
<dbReference type="Proteomes" id="UP001597373">
    <property type="component" value="Unassembled WGS sequence"/>
</dbReference>
<keyword evidence="7 10" id="KW-0472">Membrane</keyword>
<keyword evidence="5 10" id="KW-0133">Cell shape</keyword>
<evidence type="ECO:0000256" key="1">
    <source>
        <dbReference type="ARBA" id="ARBA00022475"/>
    </source>
</evidence>
<comment type="similarity">
    <text evidence="10">Belongs to the glycosyltransferase 28 family. MurG subfamily.</text>
</comment>
<dbReference type="EC" id="2.4.1.227" evidence="10"/>
<keyword evidence="1 10" id="KW-1003">Cell membrane</keyword>
<comment type="subcellular location">
    <subcellularLocation>
        <location evidence="10">Cell membrane</location>
        <topology evidence="10">Peripheral membrane protein</topology>
        <orientation evidence="10">Cytoplasmic side</orientation>
    </subcellularLocation>
</comment>
<comment type="caution">
    <text evidence="13">The sequence shown here is derived from an EMBL/GenBank/DDBJ whole genome shotgun (WGS) entry which is preliminary data.</text>
</comment>
<keyword evidence="6 10" id="KW-0573">Peptidoglycan synthesis</keyword>
<dbReference type="InterPro" id="IPR004276">
    <property type="entry name" value="GlycoTrans_28_N"/>
</dbReference>
<accession>A0ABW5DKA0</accession>
<gene>
    <name evidence="10 13" type="primary">murG</name>
    <name evidence="13" type="ORF">ACFSMZ_11415</name>
</gene>
<feature type="binding site" evidence="10">
    <location>
        <begin position="13"/>
        <end position="15"/>
    </location>
    <ligand>
        <name>UDP-N-acetyl-alpha-D-glucosamine</name>
        <dbReference type="ChEBI" id="CHEBI:57705"/>
    </ligand>
</feature>
<comment type="pathway">
    <text evidence="10">Cell wall biogenesis; peptidoglycan biosynthesis.</text>
</comment>
<evidence type="ECO:0000256" key="10">
    <source>
        <dbReference type="HAMAP-Rule" id="MF_00033"/>
    </source>
</evidence>
<dbReference type="Pfam" id="PF04101">
    <property type="entry name" value="Glyco_tran_28_C"/>
    <property type="match status" value="1"/>
</dbReference>
<dbReference type="PANTHER" id="PTHR21015:SF22">
    <property type="entry name" value="GLYCOSYLTRANSFERASE"/>
    <property type="match status" value="1"/>
</dbReference>
<evidence type="ECO:0000256" key="4">
    <source>
        <dbReference type="ARBA" id="ARBA00022679"/>
    </source>
</evidence>
<organism evidence="13 14">
    <name type="scientific">Chelativorans composti</name>
    <dbReference type="NCBI Taxonomy" id="768533"/>
    <lineage>
        <taxon>Bacteria</taxon>
        <taxon>Pseudomonadati</taxon>
        <taxon>Pseudomonadota</taxon>
        <taxon>Alphaproteobacteria</taxon>
        <taxon>Hyphomicrobiales</taxon>
        <taxon>Phyllobacteriaceae</taxon>
        <taxon>Chelativorans</taxon>
    </lineage>
</organism>
<keyword evidence="2 10" id="KW-0132">Cell division</keyword>
<evidence type="ECO:0000256" key="2">
    <source>
        <dbReference type="ARBA" id="ARBA00022618"/>
    </source>
</evidence>
<name>A0ABW5DKA0_9HYPH</name>
<feature type="binding site" evidence="10">
    <location>
        <position position="124"/>
    </location>
    <ligand>
        <name>UDP-N-acetyl-alpha-D-glucosamine</name>
        <dbReference type="ChEBI" id="CHEBI:57705"/>
    </ligand>
</feature>
<comment type="function">
    <text evidence="10">Cell wall formation. Catalyzes the transfer of a GlcNAc subunit on undecaprenyl-pyrophosphoryl-MurNAc-pentapeptide (lipid intermediate I) to form undecaprenyl-pyrophosphoryl-MurNAc-(pentapeptide)GlcNAc (lipid intermediate II).</text>
</comment>
<evidence type="ECO:0000256" key="3">
    <source>
        <dbReference type="ARBA" id="ARBA00022676"/>
    </source>
</evidence>
<feature type="binding site" evidence="10">
    <location>
        <position position="293"/>
    </location>
    <ligand>
        <name>UDP-N-acetyl-alpha-D-glucosamine</name>
        <dbReference type="ChEBI" id="CHEBI:57705"/>
    </ligand>
</feature>
<dbReference type="PANTHER" id="PTHR21015">
    <property type="entry name" value="UDP-N-ACETYLGLUCOSAMINE--N-ACETYLMURAMYL-(PENTAPEPTIDE) PYROPHOSPHORYL-UNDECAPRENOL N-ACETYLGLUCOSAMINE TRANSFERASE 1"/>
    <property type="match status" value="1"/>
</dbReference>
<feature type="domain" description="Glycosyltransferase family 28 N-terminal" evidence="11">
    <location>
        <begin position="7"/>
        <end position="142"/>
    </location>
</feature>
<evidence type="ECO:0000313" key="13">
    <source>
        <dbReference type="EMBL" id="MFD2260369.1"/>
    </source>
</evidence>
<dbReference type="Pfam" id="PF03033">
    <property type="entry name" value="Glyco_transf_28"/>
    <property type="match status" value="1"/>
</dbReference>
<feature type="binding site" evidence="10">
    <location>
        <position position="192"/>
    </location>
    <ligand>
        <name>UDP-N-acetyl-alpha-D-glucosamine</name>
        <dbReference type="ChEBI" id="CHEBI:57705"/>
    </ligand>
</feature>
<evidence type="ECO:0000256" key="6">
    <source>
        <dbReference type="ARBA" id="ARBA00022984"/>
    </source>
</evidence>
<dbReference type="GO" id="GO:0016757">
    <property type="term" value="F:glycosyltransferase activity"/>
    <property type="evidence" value="ECO:0007669"/>
    <property type="project" value="UniProtKB-KW"/>
</dbReference>
<protein>
    <recommendedName>
        <fullName evidence="10">UDP-N-acetylglucosamine--N-acetylmuramyl-(pentapeptide) pyrophosphoryl-undecaprenol N-acetylglucosamine transferase</fullName>
        <ecNumber evidence="10">2.4.1.227</ecNumber>
    </recommendedName>
    <alternativeName>
        <fullName evidence="10">Undecaprenyl-PP-MurNAc-pentapeptide-UDPGlcNAc GlcNAc transferase</fullName>
    </alternativeName>
</protein>
<sequence length="374" mass="39380">MTTKTALLCAGGTGGHLFPAEALAHELVARDWSVHLATDARAERFAGNFPAEAVHRIDAATFGSKNPVALLKSVLTNWRGVRQSSALIRRINASAVVGFGGYPTLPPVFAATRRKVPTMIHEQNAVMGRANKLLAGRVTAIAGGFLPAEGPLAGKIITTGNPVRPAVLQAASIPYVPVTGNNPFHLLVFGGSQGAQFFSQVVPAAVKLLPEAVRARLRVVQQARPEDESEVRRAYAEAGVQAEVATFFNDMADRIARASFVISRSGASTVSELAVIGRPALLVPYPHALDHDQAANAAALQKAGGAEIITQDRLTADRLRGMLEIAMTMPEKLADMAAAARSVGRPDAAALLANVVEAITTGDSLSQFKRSPNP</sequence>
<keyword evidence="9 10" id="KW-0961">Cell wall biogenesis/degradation</keyword>
<feature type="binding site" evidence="10">
    <location>
        <position position="164"/>
    </location>
    <ligand>
        <name>UDP-N-acetyl-alpha-D-glucosamine</name>
        <dbReference type="ChEBI" id="CHEBI:57705"/>
    </ligand>
</feature>
<keyword evidence="4 10" id="KW-0808">Transferase</keyword>
<evidence type="ECO:0000259" key="11">
    <source>
        <dbReference type="Pfam" id="PF03033"/>
    </source>
</evidence>
<dbReference type="InterPro" id="IPR006009">
    <property type="entry name" value="GlcNAc_MurG"/>
</dbReference>
<comment type="catalytic activity">
    <reaction evidence="10">
        <text>di-trans,octa-cis-undecaprenyl diphospho-N-acetyl-alpha-D-muramoyl-L-alanyl-D-glutamyl-meso-2,6-diaminopimeloyl-D-alanyl-D-alanine + UDP-N-acetyl-alpha-D-glucosamine = di-trans,octa-cis-undecaprenyl diphospho-[N-acetyl-alpha-D-glucosaminyl-(1-&gt;4)]-N-acetyl-alpha-D-muramoyl-L-alanyl-D-glutamyl-meso-2,6-diaminopimeloyl-D-alanyl-D-alanine + UDP + H(+)</text>
        <dbReference type="Rhea" id="RHEA:31227"/>
        <dbReference type="ChEBI" id="CHEBI:15378"/>
        <dbReference type="ChEBI" id="CHEBI:57705"/>
        <dbReference type="ChEBI" id="CHEBI:58223"/>
        <dbReference type="ChEBI" id="CHEBI:61387"/>
        <dbReference type="ChEBI" id="CHEBI:61388"/>
        <dbReference type="EC" id="2.4.1.227"/>
    </reaction>
</comment>